<organism evidence="2 3">
    <name type="scientific">Dictyobacter arantiisoli</name>
    <dbReference type="NCBI Taxonomy" id="2014874"/>
    <lineage>
        <taxon>Bacteria</taxon>
        <taxon>Bacillati</taxon>
        <taxon>Chloroflexota</taxon>
        <taxon>Ktedonobacteria</taxon>
        <taxon>Ktedonobacterales</taxon>
        <taxon>Dictyobacteraceae</taxon>
        <taxon>Dictyobacter</taxon>
    </lineage>
</organism>
<reference evidence="2 3" key="1">
    <citation type="submission" date="2019-01" db="EMBL/GenBank/DDBJ databases">
        <title>Draft genome sequence of Dictyobacter sp. Uno17.</title>
        <authorList>
            <person name="Wang C.M."/>
            <person name="Zheng Y."/>
            <person name="Sakai Y."/>
            <person name="Abe K."/>
            <person name="Yokota A."/>
            <person name="Yabe S."/>
        </authorList>
    </citation>
    <scope>NUCLEOTIDE SEQUENCE [LARGE SCALE GENOMIC DNA]</scope>
    <source>
        <strain evidence="2 3">Uno17</strain>
    </source>
</reference>
<feature type="transmembrane region" description="Helical" evidence="1">
    <location>
        <begin position="23"/>
        <end position="42"/>
    </location>
</feature>
<dbReference type="EMBL" id="BIXY01000043">
    <property type="protein sequence ID" value="GCF09460.1"/>
    <property type="molecule type" value="Genomic_DNA"/>
</dbReference>
<evidence type="ECO:0000313" key="2">
    <source>
        <dbReference type="EMBL" id="GCF09460.1"/>
    </source>
</evidence>
<protein>
    <submittedName>
        <fullName evidence="2">Uncharacterized protein</fullName>
    </submittedName>
</protein>
<name>A0A5A5TD54_9CHLR</name>
<evidence type="ECO:0000256" key="1">
    <source>
        <dbReference type="SAM" id="Phobius"/>
    </source>
</evidence>
<keyword evidence="1" id="KW-0472">Membrane</keyword>
<gene>
    <name evidence="2" type="ORF">KDI_30240</name>
</gene>
<proteinExistence type="predicted"/>
<sequence length="58" mass="6673">MVQKIADPFSVPYNNKGIGTRMFAHKQATFLFIICCIIYCFFNRNNAANLFYVSLVFA</sequence>
<accession>A0A5A5TD54</accession>
<keyword evidence="1" id="KW-0812">Transmembrane</keyword>
<evidence type="ECO:0000313" key="3">
    <source>
        <dbReference type="Proteomes" id="UP000322530"/>
    </source>
</evidence>
<keyword evidence="3" id="KW-1185">Reference proteome</keyword>
<comment type="caution">
    <text evidence="2">The sequence shown here is derived from an EMBL/GenBank/DDBJ whole genome shotgun (WGS) entry which is preliminary data.</text>
</comment>
<keyword evidence="1" id="KW-1133">Transmembrane helix</keyword>
<dbReference type="AlphaFoldDB" id="A0A5A5TD54"/>
<dbReference type="Proteomes" id="UP000322530">
    <property type="component" value="Unassembled WGS sequence"/>
</dbReference>